<dbReference type="InterPro" id="IPR020845">
    <property type="entry name" value="AMP-binding_CS"/>
</dbReference>
<dbReference type="EMBL" id="FNJB01000010">
    <property type="protein sequence ID" value="SDP56842.1"/>
    <property type="molecule type" value="Genomic_DNA"/>
</dbReference>
<evidence type="ECO:0000256" key="1">
    <source>
        <dbReference type="ARBA" id="ARBA00022741"/>
    </source>
</evidence>
<dbReference type="AlphaFoldDB" id="A0A1H0TRZ4"/>
<dbReference type="PANTHER" id="PTHR43272">
    <property type="entry name" value="LONG-CHAIN-FATTY-ACID--COA LIGASE"/>
    <property type="match status" value="1"/>
</dbReference>
<dbReference type="CDD" id="cd05907">
    <property type="entry name" value="VL_LC_FACS_like"/>
    <property type="match status" value="1"/>
</dbReference>
<dbReference type="OrthoDB" id="9803968at2"/>
<dbReference type="SUPFAM" id="SSF56801">
    <property type="entry name" value="Acetyl-CoA synthetase-like"/>
    <property type="match status" value="1"/>
</dbReference>
<organism evidence="4 5">
    <name type="scientific">Actinokineospora alba</name>
    <dbReference type="NCBI Taxonomy" id="504798"/>
    <lineage>
        <taxon>Bacteria</taxon>
        <taxon>Bacillati</taxon>
        <taxon>Actinomycetota</taxon>
        <taxon>Actinomycetes</taxon>
        <taxon>Pseudonocardiales</taxon>
        <taxon>Pseudonocardiaceae</taxon>
        <taxon>Actinokineospora</taxon>
    </lineage>
</organism>
<proteinExistence type="predicted"/>
<feature type="domain" description="AMP-dependent synthetase/ligase" evidence="3">
    <location>
        <begin position="20"/>
        <end position="381"/>
    </location>
</feature>
<protein>
    <submittedName>
        <fullName evidence="4">Long-chain acyl-CoA synthetase</fullName>
    </submittedName>
</protein>
<dbReference type="InterPro" id="IPR000873">
    <property type="entry name" value="AMP-dep_synth/lig_dom"/>
</dbReference>
<dbReference type="RefSeq" id="WP_091381047.1">
    <property type="nucleotide sequence ID" value="NZ_FNDV01000010.1"/>
</dbReference>
<evidence type="ECO:0000313" key="5">
    <source>
        <dbReference type="Proteomes" id="UP000199651"/>
    </source>
</evidence>
<reference evidence="5" key="1">
    <citation type="submission" date="2016-10" db="EMBL/GenBank/DDBJ databases">
        <authorList>
            <person name="Varghese N."/>
            <person name="Submissions S."/>
        </authorList>
    </citation>
    <scope>NUCLEOTIDE SEQUENCE [LARGE SCALE GENOMIC DNA]</scope>
    <source>
        <strain evidence="5">IBRC-M 10655</strain>
    </source>
</reference>
<sequence>MPDTDTRPATLGGLADWAGATYGPLPALRYRAAGQWVERTYAELAAEVRAVAAGLAAEGVVQGDRVALLAETRPEWTVCDLAIASLGAVSVPVYPTNSAEECAWVIGDSGATTVICEQAEHLDRIDAVRERLPLLRTVIVIDVVERPGVSTLDDVIARSGTVGEVEVDPDTANTIVYTSGTTGPPKGCVLTHRNWRASLDAIEQRTTLSEGDTIYLYLPLAHLFARMVQLTTFECGATLVYFGGDISAVVGELMEVQPTHLPSVPRLFEKAYGMVRDQIERSGTTTEQAQELVRSALGGRIREALTGAAPIAPEILEFFAGSGIPIYEAYGMTESTALISANSPGEVRYGSVGKPLPGITVRIADDGEVLVAGDNVFPGYHHNADATAQTLIDGWLHTGDLGRVDEDGYLFITGRKKDIIITAGGKNLTPANLENDLRQSRWVANAVMIGDRRPYPVALITLDPDETSRWATENAVDGDPAAHPEIRRIIEDLLAAANENYAPPERIRDFAILPADFSVATGELTPTLKIRRAVIQEHYQDVIDQLYLK</sequence>
<dbReference type="PANTHER" id="PTHR43272:SF33">
    <property type="entry name" value="AMP-BINDING DOMAIN-CONTAINING PROTEIN-RELATED"/>
    <property type="match status" value="1"/>
</dbReference>
<dbReference type="InterPro" id="IPR042099">
    <property type="entry name" value="ANL_N_sf"/>
</dbReference>
<dbReference type="Proteomes" id="UP000199651">
    <property type="component" value="Unassembled WGS sequence"/>
</dbReference>
<evidence type="ECO:0000313" key="4">
    <source>
        <dbReference type="EMBL" id="SDP56842.1"/>
    </source>
</evidence>
<dbReference type="Gene3D" id="3.40.50.12780">
    <property type="entry name" value="N-terminal domain of ligase-like"/>
    <property type="match status" value="1"/>
</dbReference>
<dbReference type="GO" id="GO:0005524">
    <property type="term" value="F:ATP binding"/>
    <property type="evidence" value="ECO:0007669"/>
    <property type="project" value="UniProtKB-KW"/>
</dbReference>
<keyword evidence="1" id="KW-0547">Nucleotide-binding</keyword>
<evidence type="ECO:0000256" key="2">
    <source>
        <dbReference type="ARBA" id="ARBA00022840"/>
    </source>
</evidence>
<dbReference type="Pfam" id="PF23562">
    <property type="entry name" value="AMP-binding_C_3"/>
    <property type="match status" value="1"/>
</dbReference>
<dbReference type="GO" id="GO:0016020">
    <property type="term" value="C:membrane"/>
    <property type="evidence" value="ECO:0007669"/>
    <property type="project" value="TreeGrafter"/>
</dbReference>
<keyword evidence="5" id="KW-1185">Reference proteome</keyword>
<dbReference type="STRING" id="504798.SAMN05421871_110164"/>
<dbReference type="GO" id="GO:0004467">
    <property type="term" value="F:long-chain fatty acid-CoA ligase activity"/>
    <property type="evidence" value="ECO:0007669"/>
    <property type="project" value="TreeGrafter"/>
</dbReference>
<evidence type="ECO:0000259" key="3">
    <source>
        <dbReference type="Pfam" id="PF00501"/>
    </source>
</evidence>
<dbReference type="Pfam" id="PF00501">
    <property type="entry name" value="AMP-binding"/>
    <property type="match status" value="1"/>
</dbReference>
<name>A0A1H0TRZ4_9PSEU</name>
<gene>
    <name evidence="4" type="ORF">SAMN05192558_110164</name>
</gene>
<dbReference type="PROSITE" id="PS00455">
    <property type="entry name" value="AMP_BINDING"/>
    <property type="match status" value="1"/>
</dbReference>
<keyword evidence="2" id="KW-0067">ATP-binding</keyword>
<accession>A0A1H0TRZ4</accession>